<feature type="domain" description="Polyvalent protein metallopeptidase" evidence="2">
    <location>
        <begin position="157"/>
        <end position="283"/>
    </location>
</feature>
<evidence type="ECO:0000313" key="3">
    <source>
        <dbReference type="EMBL" id="SIR33857.1"/>
    </source>
</evidence>
<reference evidence="3 4" key="1">
    <citation type="submission" date="2017-01" db="EMBL/GenBank/DDBJ databases">
        <authorList>
            <person name="Mah S.A."/>
            <person name="Swanson W.J."/>
            <person name="Moy G.W."/>
            <person name="Vacquier V.D."/>
        </authorList>
    </citation>
    <scope>NUCLEOTIDE SEQUENCE [LARGE SCALE GENOMIC DNA]</scope>
    <source>
        <strain evidence="3 4">ATCC 29606</strain>
    </source>
</reference>
<dbReference type="InterPro" id="IPR013610">
    <property type="entry name" value="ArdC_N"/>
</dbReference>
<protein>
    <submittedName>
        <fullName evidence="3">Antirestriction protein ArdC</fullName>
    </submittedName>
</protein>
<dbReference type="AlphaFoldDB" id="A0A1N7A454"/>
<dbReference type="GO" id="GO:0003697">
    <property type="term" value="F:single-stranded DNA binding"/>
    <property type="evidence" value="ECO:0007669"/>
    <property type="project" value="InterPro"/>
</dbReference>
<dbReference type="InterPro" id="IPR017113">
    <property type="entry name" value="Antirestriction_ArdC"/>
</dbReference>
<evidence type="ECO:0000313" key="4">
    <source>
        <dbReference type="Proteomes" id="UP000186079"/>
    </source>
</evidence>
<dbReference type="Pfam" id="PF08401">
    <property type="entry name" value="ArdcN"/>
    <property type="match status" value="1"/>
</dbReference>
<feature type="domain" description="N-terminal" evidence="1">
    <location>
        <begin position="3"/>
        <end position="126"/>
    </location>
</feature>
<evidence type="ECO:0000259" key="1">
    <source>
        <dbReference type="Pfam" id="PF08401"/>
    </source>
</evidence>
<proteinExistence type="predicted"/>
<dbReference type="PIRSF" id="PIRSF037112">
    <property type="entry name" value="Antirestriction_ArdC"/>
    <property type="match status" value="1"/>
</dbReference>
<dbReference type="EMBL" id="FTMC01000020">
    <property type="protein sequence ID" value="SIR33857.1"/>
    <property type="molecule type" value="Genomic_DNA"/>
</dbReference>
<name>A0A1N7A454_9PSED</name>
<dbReference type="InterPro" id="IPR041459">
    <property type="entry name" value="MPTase-PolyVal"/>
</dbReference>
<evidence type="ECO:0000259" key="2">
    <source>
        <dbReference type="Pfam" id="PF18818"/>
    </source>
</evidence>
<accession>A0A1N7A454</accession>
<dbReference type="RefSeq" id="WP_039562162.1">
    <property type="nucleotide sequence ID" value="NZ_FTMC01000020.1"/>
</dbReference>
<dbReference type="Proteomes" id="UP000186079">
    <property type="component" value="Unassembled WGS sequence"/>
</dbReference>
<organism evidence="3 4">
    <name type="scientific">Pseudomonas flexibilis</name>
    <dbReference type="NCBI Taxonomy" id="706570"/>
    <lineage>
        <taxon>Bacteria</taxon>
        <taxon>Pseudomonadati</taxon>
        <taxon>Pseudomonadota</taxon>
        <taxon>Gammaproteobacteria</taxon>
        <taxon>Pseudomonadales</taxon>
        <taxon>Pseudomonadaceae</taxon>
        <taxon>Pseudomonas</taxon>
    </lineage>
</organism>
<gene>
    <name evidence="3" type="ORF">SAMN05421672_12018</name>
</gene>
<sequence length="302" mass="33941">MSDIYQEVTHKIVEALQQKVVPWIKPWHPGRPASSPFPSNAVTGRAYRGVNILLLWTEARLQGYSQDRWLTYLQAKEAGGHVRKGESSTLTVFYSYKEREARDQSGNIIRDAEGLPKLERIPVLRRNFLFNIEQTEGVEAAPEEIAAPGEGFSPHAEAEDLMRRSGACIIHRSENKAFYSPAQDYIQLPCVQQFSSTGGYYATALHELIHWSGHARRLNRAGIVLPTPFGSQEYAFEELIAEVGAAYLCALTGIQGELRHEGYIESWLQVLQSNKQAIFRASAYARDASEYLLTLKADRLTA</sequence>
<dbReference type="Pfam" id="PF18818">
    <property type="entry name" value="MPTase-PolyVal"/>
    <property type="match status" value="1"/>
</dbReference>